<evidence type="ECO:0000313" key="1">
    <source>
        <dbReference type="EMBL" id="SVB97863.1"/>
    </source>
</evidence>
<dbReference type="EMBL" id="UINC01066802">
    <property type="protein sequence ID" value="SVB97863.1"/>
    <property type="molecule type" value="Genomic_DNA"/>
</dbReference>
<name>A0A382IG29_9ZZZZ</name>
<dbReference type="AlphaFoldDB" id="A0A382IG29"/>
<proteinExistence type="predicted"/>
<sequence length="30" mass="3296">MIETISAEELARDPGYPGMVPGHVAQTVYY</sequence>
<gene>
    <name evidence="1" type="ORF">METZ01_LOCUS250717</name>
</gene>
<feature type="non-terminal residue" evidence="1">
    <location>
        <position position="30"/>
    </location>
</feature>
<organism evidence="1">
    <name type="scientific">marine metagenome</name>
    <dbReference type="NCBI Taxonomy" id="408172"/>
    <lineage>
        <taxon>unclassified sequences</taxon>
        <taxon>metagenomes</taxon>
        <taxon>ecological metagenomes</taxon>
    </lineage>
</organism>
<reference evidence="1" key="1">
    <citation type="submission" date="2018-05" db="EMBL/GenBank/DDBJ databases">
        <authorList>
            <person name="Lanie J.A."/>
            <person name="Ng W.-L."/>
            <person name="Kazmierczak K.M."/>
            <person name="Andrzejewski T.M."/>
            <person name="Davidsen T.M."/>
            <person name="Wayne K.J."/>
            <person name="Tettelin H."/>
            <person name="Glass J.I."/>
            <person name="Rusch D."/>
            <person name="Podicherti R."/>
            <person name="Tsui H.-C.T."/>
            <person name="Winkler M.E."/>
        </authorList>
    </citation>
    <scope>NUCLEOTIDE SEQUENCE</scope>
</reference>
<protein>
    <submittedName>
        <fullName evidence="1">Uncharacterized protein</fullName>
    </submittedName>
</protein>
<accession>A0A382IG29</accession>